<dbReference type="InterPro" id="IPR000504">
    <property type="entry name" value="RRM_dom"/>
</dbReference>
<reference evidence="7" key="1">
    <citation type="submission" date="2023-10" db="EMBL/GenBank/DDBJ databases">
        <title>Genome assembly of Pristionchus species.</title>
        <authorList>
            <person name="Yoshida K."/>
            <person name="Sommer R.J."/>
        </authorList>
    </citation>
    <scope>NUCLEOTIDE SEQUENCE</scope>
    <source>
        <strain evidence="7">RS5133</strain>
    </source>
</reference>
<dbReference type="GO" id="GO:0007399">
    <property type="term" value="P:nervous system development"/>
    <property type="evidence" value="ECO:0007669"/>
    <property type="project" value="InterPro"/>
</dbReference>
<proteinExistence type="predicted"/>
<evidence type="ECO:0000313" key="8">
    <source>
        <dbReference type="Proteomes" id="UP001432322"/>
    </source>
</evidence>
<comment type="caution">
    <text evidence="7">The sequence shown here is derived from an EMBL/GenBank/DDBJ whole genome shotgun (WGS) entry which is preliminary data.</text>
</comment>
<dbReference type="InterPro" id="IPR035979">
    <property type="entry name" value="RBD_domain_sf"/>
</dbReference>
<keyword evidence="3" id="KW-0539">Nucleus</keyword>
<evidence type="ECO:0000259" key="6">
    <source>
        <dbReference type="PROSITE" id="PS50102"/>
    </source>
</evidence>
<comment type="subcellular location">
    <subcellularLocation>
        <location evidence="1">Nucleus</location>
    </subcellularLocation>
</comment>
<organism evidence="7 8">
    <name type="scientific">Pristionchus fissidentatus</name>
    <dbReference type="NCBI Taxonomy" id="1538716"/>
    <lineage>
        <taxon>Eukaryota</taxon>
        <taxon>Metazoa</taxon>
        <taxon>Ecdysozoa</taxon>
        <taxon>Nematoda</taxon>
        <taxon>Chromadorea</taxon>
        <taxon>Rhabditida</taxon>
        <taxon>Rhabditina</taxon>
        <taxon>Diplogasteromorpha</taxon>
        <taxon>Diplogasteroidea</taxon>
        <taxon>Neodiplogasteridae</taxon>
        <taxon>Pristionchus</taxon>
    </lineage>
</organism>
<dbReference type="Gene3D" id="3.30.70.330">
    <property type="match status" value="1"/>
</dbReference>
<name>A0AAV5UPZ9_9BILA</name>
<dbReference type="PANTHER" id="PTHR15597">
    <property type="entry name" value="ATAXIN 2-BINDING PROTEIN 1-RELATED"/>
    <property type="match status" value="1"/>
</dbReference>
<sequence>MEPVKREEESESPVLSNAHISDTTSPPPSLASIDVHSPRPHSSLAPSVISPGATDKRLHISNIPFKWREEDLLRVFSPFGETKQVEIVYNERGSKGFGFVTFVRAEDADRAIQGTFGREFLGRKIEVNEAHAARSKPIWSSNHAHAYQPKPKQTVTMMHSGGGDHDLNNPYSSQISALLMQQKQLLVQQQMQQILATQQQTDLIATVLGLGPSPLGGLLPGSLQYPGGGGAPVLPSPIDPLMLQVQMQLLQQQSSVLPVAPLRTQPLTMPGLSGQLPTVPVSAYTPYLAGANEQSSIGPQTLAFQPAGSQQSLYIPNEATSAMRLANRSNVRDAKPDRFTPY</sequence>
<dbReference type="GO" id="GO:0000381">
    <property type="term" value="P:regulation of alternative mRNA splicing, via spliceosome"/>
    <property type="evidence" value="ECO:0007669"/>
    <property type="project" value="InterPro"/>
</dbReference>
<dbReference type="PROSITE" id="PS50102">
    <property type="entry name" value="RRM"/>
    <property type="match status" value="1"/>
</dbReference>
<gene>
    <name evidence="7" type="ORF">PFISCL1PPCAC_484</name>
</gene>
<dbReference type="GO" id="GO:0003729">
    <property type="term" value="F:mRNA binding"/>
    <property type="evidence" value="ECO:0007669"/>
    <property type="project" value="TreeGrafter"/>
</dbReference>
<feature type="compositionally biased region" description="Polar residues" evidence="5">
    <location>
        <begin position="13"/>
        <end position="24"/>
    </location>
</feature>
<keyword evidence="8" id="KW-1185">Reference proteome</keyword>
<keyword evidence="2 4" id="KW-0694">RNA-binding</keyword>
<evidence type="ECO:0000256" key="4">
    <source>
        <dbReference type="PROSITE-ProRule" id="PRU00176"/>
    </source>
</evidence>
<dbReference type="InterPro" id="IPR047131">
    <property type="entry name" value="RBFOX1-like"/>
</dbReference>
<dbReference type="GO" id="GO:0005737">
    <property type="term" value="C:cytoplasm"/>
    <property type="evidence" value="ECO:0007669"/>
    <property type="project" value="TreeGrafter"/>
</dbReference>
<dbReference type="GO" id="GO:0005634">
    <property type="term" value="C:nucleus"/>
    <property type="evidence" value="ECO:0007669"/>
    <property type="project" value="UniProtKB-SubCell"/>
</dbReference>
<dbReference type="PANTHER" id="PTHR15597:SF22">
    <property type="entry name" value="RNA-BINDING FOX PROTEIN 1, ISOFORM H"/>
    <property type="match status" value="1"/>
</dbReference>
<dbReference type="Pfam" id="PF00076">
    <property type="entry name" value="RRM_1"/>
    <property type="match status" value="1"/>
</dbReference>
<evidence type="ECO:0000256" key="5">
    <source>
        <dbReference type="SAM" id="MobiDB-lite"/>
    </source>
</evidence>
<evidence type="ECO:0000256" key="2">
    <source>
        <dbReference type="ARBA" id="ARBA00022884"/>
    </source>
</evidence>
<evidence type="ECO:0000313" key="7">
    <source>
        <dbReference type="EMBL" id="GMT09187.1"/>
    </source>
</evidence>
<dbReference type="EMBL" id="BTSY01000001">
    <property type="protein sequence ID" value="GMT09187.1"/>
    <property type="molecule type" value="Genomic_DNA"/>
</dbReference>
<dbReference type="InterPro" id="IPR012677">
    <property type="entry name" value="Nucleotide-bd_a/b_plait_sf"/>
</dbReference>
<dbReference type="AlphaFoldDB" id="A0AAV5UPZ9"/>
<accession>A0AAV5UPZ9</accession>
<evidence type="ECO:0000256" key="3">
    <source>
        <dbReference type="ARBA" id="ARBA00023242"/>
    </source>
</evidence>
<dbReference type="Proteomes" id="UP001432322">
    <property type="component" value="Unassembled WGS sequence"/>
</dbReference>
<feature type="region of interest" description="Disordered" evidence="5">
    <location>
        <begin position="1"/>
        <end position="50"/>
    </location>
</feature>
<evidence type="ECO:0000256" key="1">
    <source>
        <dbReference type="ARBA" id="ARBA00004123"/>
    </source>
</evidence>
<feature type="domain" description="RRM" evidence="6">
    <location>
        <begin position="56"/>
        <end position="132"/>
    </location>
</feature>
<protein>
    <recommendedName>
        <fullName evidence="6">RRM domain-containing protein</fullName>
    </recommendedName>
</protein>
<dbReference type="SMART" id="SM00360">
    <property type="entry name" value="RRM"/>
    <property type="match status" value="1"/>
</dbReference>
<dbReference type="SUPFAM" id="SSF54928">
    <property type="entry name" value="RNA-binding domain, RBD"/>
    <property type="match status" value="1"/>
</dbReference>